<evidence type="ECO:0000259" key="1">
    <source>
        <dbReference type="Pfam" id="PF14341"/>
    </source>
</evidence>
<feature type="domain" description="Type 4 fimbrial biogenesis protein PilX N-terminal" evidence="1">
    <location>
        <begin position="4"/>
        <end position="47"/>
    </location>
</feature>
<comment type="caution">
    <text evidence="2">The sequence shown here is derived from an EMBL/GenBank/DDBJ whole genome shotgun (WGS) entry which is preliminary data.</text>
</comment>
<gene>
    <name evidence="2" type="primary">pilX</name>
    <name evidence="2" type="ORF">GCM10008101_04730</name>
</gene>
<evidence type="ECO:0000313" key="3">
    <source>
        <dbReference type="Proteomes" id="UP000643403"/>
    </source>
</evidence>
<sequence>MLYIALIMLVLLAMLGVIGMQVSGLQERMAYNYRTLNLAFQNAEAGARTAECFVEATVNRTSTTCASVSINPICDDGFDASDWAKTKAAAGAATGAVNVRAIGQCISGNSSLGMGRTPIEEDPNPVFQVTAFDTDGTAASATAAVDTIFRP</sequence>
<proteinExistence type="predicted"/>
<keyword evidence="3" id="KW-1185">Reference proteome</keyword>
<dbReference type="EMBL" id="BMXY01000001">
    <property type="protein sequence ID" value="GGZ54515.1"/>
    <property type="molecule type" value="Genomic_DNA"/>
</dbReference>
<organism evidence="2 3">
    <name type="scientific">Cognatilysobacter xinjiangensis</name>
    <dbReference type="NCBI Taxonomy" id="546892"/>
    <lineage>
        <taxon>Bacteria</taxon>
        <taxon>Pseudomonadati</taxon>
        <taxon>Pseudomonadota</taxon>
        <taxon>Gammaproteobacteria</taxon>
        <taxon>Lysobacterales</taxon>
        <taxon>Lysobacteraceae</taxon>
        <taxon>Cognatilysobacter</taxon>
    </lineage>
</organism>
<dbReference type="Proteomes" id="UP000643403">
    <property type="component" value="Unassembled WGS sequence"/>
</dbReference>
<dbReference type="RefSeq" id="WP_268244843.1">
    <property type="nucleotide sequence ID" value="NZ_BMXY01000001.1"/>
</dbReference>
<dbReference type="Pfam" id="PF14341">
    <property type="entry name" value="PilX_N"/>
    <property type="match status" value="1"/>
</dbReference>
<protein>
    <submittedName>
        <fullName evidence="2">Pilus assembly protein</fullName>
    </submittedName>
</protein>
<dbReference type="InterPro" id="IPR025746">
    <property type="entry name" value="PilX_N_dom"/>
</dbReference>
<name>A0ABQ3BUI9_9GAMM</name>
<reference evidence="3" key="1">
    <citation type="journal article" date="2019" name="Int. J. Syst. Evol. Microbiol.">
        <title>The Global Catalogue of Microorganisms (GCM) 10K type strain sequencing project: providing services to taxonomists for standard genome sequencing and annotation.</title>
        <authorList>
            <consortium name="The Broad Institute Genomics Platform"/>
            <consortium name="The Broad Institute Genome Sequencing Center for Infectious Disease"/>
            <person name="Wu L."/>
            <person name="Ma J."/>
        </authorList>
    </citation>
    <scope>NUCLEOTIDE SEQUENCE [LARGE SCALE GENOMIC DNA]</scope>
    <source>
        <strain evidence="3">KCTC 22558</strain>
    </source>
</reference>
<accession>A0ABQ3BUI9</accession>
<evidence type="ECO:0000313" key="2">
    <source>
        <dbReference type="EMBL" id="GGZ54515.1"/>
    </source>
</evidence>